<feature type="compositionally biased region" description="Basic and acidic residues" evidence="1">
    <location>
        <begin position="7"/>
        <end position="17"/>
    </location>
</feature>
<name>A0A542YF29_9MICO</name>
<dbReference type="AlphaFoldDB" id="A0A542YF29"/>
<comment type="caution">
    <text evidence="2">The sequence shown here is derived from an EMBL/GenBank/DDBJ whole genome shotgun (WGS) entry which is preliminary data.</text>
</comment>
<gene>
    <name evidence="2" type="ORF">FB562_2220</name>
</gene>
<dbReference type="Proteomes" id="UP000317998">
    <property type="component" value="Unassembled WGS sequence"/>
</dbReference>
<accession>A0A542YF29</accession>
<reference evidence="2 3" key="1">
    <citation type="submission" date="2019-06" db="EMBL/GenBank/DDBJ databases">
        <title>Sequencing the genomes of 1000 actinobacteria strains.</title>
        <authorList>
            <person name="Klenk H.-P."/>
        </authorList>
    </citation>
    <scope>NUCLEOTIDE SEQUENCE [LARGE SCALE GENOMIC DNA]</scope>
    <source>
        <strain evidence="2 3">DSM 26477</strain>
    </source>
</reference>
<evidence type="ECO:0000313" key="3">
    <source>
        <dbReference type="Proteomes" id="UP000317998"/>
    </source>
</evidence>
<organism evidence="2 3">
    <name type="scientific">Homoserinimonas aerilata</name>
    <dbReference type="NCBI Taxonomy" id="1162970"/>
    <lineage>
        <taxon>Bacteria</taxon>
        <taxon>Bacillati</taxon>
        <taxon>Actinomycetota</taxon>
        <taxon>Actinomycetes</taxon>
        <taxon>Micrococcales</taxon>
        <taxon>Microbacteriaceae</taxon>
        <taxon>Homoserinimonas</taxon>
    </lineage>
</organism>
<evidence type="ECO:0000256" key="1">
    <source>
        <dbReference type="SAM" id="MobiDB-lite"/>
    </source>
</evidence>
<protein>
    <submittedName>
        <fullName evidence="2">Uncharacterized protein</fullName>
    </submittedName>
</protein>
<keyword evidence="3" id="KW-1185">Reference proteome</keyword>
<dbReference type="EMBL" id="VFOM01000002">
    <property type="protein sequence ID" value="TQL46696.1"/>
    <property type="molecule type" value="Genomic_DNA"/>
</dbReference>
<sequence>MTTHKKERTEMAEKHTESGPGSFAAVLATIRPKTDIELAEKLSKLIEDVKVTGKKGTLTVKFEVKPVDGGGQAVIVNDAIAVRAPEKNREGSMAFIGENNRLQRTDPSAMPLFDDDIREHVDPGTGEIKEAPKA</sequence>
<feature type="region of interest" description="Disordered" evidence="1">
    <location>
        <begin position="1"/>
        <end position="23"/>
    </location>
</feature>
<evidence type="ECO:0000313" key="2">
    <source>
        <dbReference type="EMBL" id="TQL46696.1"/>
    </source>
</evidence>
<proteinExistence type="predicted"/>